<evidence type="ECO:0000259" key="2">
    <source>
        <dbReference type="Pfam" id="PF15631"/>
    </source>
</evidence>
<evidence type="ECO:0000313" key="3">
    <source>
        <dbReference type="EMBL" id="MBB6341948.1"/>
    </source>
</evidence>
<feature type="signal peptide" evidence="1">
    <location>
        <begin position="1"/>
        <end position="17"/>
    </location>
</feature>
<sequence>MRLLILAFALLNISAFASDAKHTVTPENGLVPDAQTAISIAVAVWTPIYGEATIEDEQPYTATLSNGVWTVEGSLPKGWKGGVAIVEISQENGAILRVSHGK</sequence>
<gene>
    <name evidence="3" type="ORF">HNP49_002116</name>
</gene>
<dbReference type="Pfam" id="PF15631">
    <property type="entry name" value="Imm-NTF2-2"/>
    <property type="match status" value="1"/>
</dbReference>
<keyword evidence="1" id="KW-0732">Signal</keyword>
<dbReference type="Proteomes" id="UP000557193">
    <property type="component" value="Unassembled WGS sequence"/>
</dbReference>
<feature type="chain" id="PRO_5031071647" description="NTF2 fold domain-containing protein" evidence="1">
    <location>
        <begin position="18"/>
        <end position="102"/>
    </location>
</feature>
<name>A0A7X0BT19_9PSED</name>
<dbReference type="AlphaFoldDB" id="A0A7X0BT19"/>
<dbReference type="RefSeq" id="WP_184683072.1">
    <property type="nucleotide sequence ID" value="NZ_JACHLL010000003.1"/>
</dbReference>
<evidence type="ECO:0000313" key="4">
    <source>
        <dbReference type="Proteomes" id="UP000557193"/>
    </source>
</evidence>
<protein>
    <recommendedName>
        <fullName evidence="2">NTF2 fold domain-containing protein</fullName>
    </recommendedName>
</protein>
<comment type="caution">
    <text evidence="3">The sequence shown here is derived from an EMBL/GenBank/DDBJ whole genome shotgun (WGS) entry which is preliminary data.</text>
</comment>
<evidence type="ECO:0000256" key="1">
    <source>
        <dbReference type="SAM" id="SignalP"/>
    </source>
</evidence>
<dbReference type="InterPro" id="IPR028921">
    <property type="entry name" value="NTF2_fold_dom"/>
</dbReference>
<organism evidence="3 4">
    <name type="scientific">Pseudomonas fluvialis</name>
    <dbReference type="NCBI Taxonomy" id="1793966"/>
    <lineage>
        <taxon>Bacteria</taxon>
        <taxon>Pseudomonadati</taxon>
        <taxon>Pseudomonadota</taxon>
        <taxon>Gammaproteobacteria</taxon>
        <taxon>Pseudomonadales</taxon>
        <taxon>Pseudomonadaceae</taxon>
        <taxon>Pseudomonas</taxon>
    </lineage>
</organism>
<proteinExistence type="predicted"/>
<keyword evidence="4" id="KW-1185">Reference proteome</keyword>
<dbReference type="EMBL" id="JACHLL010000003">
    <property type="protein sequence ID" value="MBB6341948.1"/>
    <property type="molecule type" value="Genomic_DNA"/>
</dbReference>
<feature type="domain" description="NTF2 fold" evidence="2">
    <location>
        <begin position="36"/>
        <end position="102"/>
    </location>
</feature>
<accession>A0A7X0BT19</accession>
<reference evidence="3 4" key="1">
    <citation type="submission" date="2020-08" db="EMBL/GenBank/DDBJ databases">
        <title>Functional genomics of gut bacteria from endangered species of beetles.</title>
        <authorList>
            <person name="Carlos-Shanley C."/>
        </authorList>
    </citation>
    <scope>NUCLEOTIDE SEQUENCE [LARGE SCALE GENOMIC DNA]</scope>
    <source>
        <strain evidence="3 4">S00202</strain>
    </source>
</reference>